<keyword evidence="2" id="KW-1185">Reference proteome</keyword>
<proteinExistence type="predicted"/>
<accession>A0ABU7EYX2</accession>
<evidence type="ECO:0000313" key="1">
    <source>
        <dbReference type="EMBL" id="MED6292310.1"/>
    </source>
</evidence>
<comment type="caution">
    <text evidence="1">The sequence shown here is derived from an EMBL/GenBank/DDBJ whole genome shotgun (WGS) entry which is preliminary data.</text>
</comment>
<dbReference type="Proteomes" id="UP001352852">
    <property type="component" value="Unassembled WGS sequence"/>
</dbReference>
<organism evidence="1 2">
    <name type="scientific">Characodon lateralis</name>
    <dbReference type="NCBI Taxonomy" id="208331"/>
    <lineage>
        <taxon>Eukaryota</taxon>
        <taxon>Metazoa</taxon>
        <taxon>Chordata</taxon>
        <taxon>Craniata</taxon>
        <taxon>Vertebrata</taxon>
        <taxon>Euteleostomi</taxon>
        <taxon>Actinopterygii</taxon>
        <taxon>Neopterygii</taxon>
        <taxon>Teleostei</taxon>
        <taxon>Neoteleostei</taxon>
        <taxon>Acanthomorphata</taxon>
        <taxon>Ovalentaria</taxon>
        <taxon>Atherinomorphae</taxon>
        <taxon>Cyprinodontiformes</taxon>
        <taxon>Goodeidae</taxon>
        <taxon>Characodon</taxon>
    </lineage>
</organism>
<reference evidence="1 2" key="1">
    <citation type="submission" date="2021-06" db="EMBL/GenBank/DDBJ databases">
        <authorList>
            <person name="Palmer J.M."/>
        </authorList>
    </citation>
    <scope>NUCLEOTIDE SEQUENCE [LARGE SCALE GENOMIC DNA]</scope>
    <source>
        <strain evidence="1 2">CL_MEX2019</strain>
        <tissue evidence="1">Muscle</tissue>
    </source>
</reference>
<gene>
    <name evidence="1" type="ORF">CHARACLAT_032546</name>
</gene>
<name>A0ABU7EYX2_9TELE</name>
<protein>
    <submittedName>
        <fullName evidence="1">Uncharacterized protein</fullName>
    </submittedName>
</protein>
<dbReference type="EMBL" id="JAHUTJ010071465">
    <property type="protein sequence ID" value="MED6292310.1"/>
    <property type="molecule type" value="Genomic_DNA"/>
</dbReference>
<sequence>MPDMNAALHAQERNDVSSRWYRQQSMADRKYGSTCGADYACCNICDAKCKASGGNTSNLRKPQIFLKAEEIFHRPQIYSYNSCIRHRQHASIRQRLVVCSQQRGRRNV</sequence>
<evidence type="ECO:0000313" key="2">
    <source>
        <dbReference type="Proteomes" id="UP001352852"/>
    </source>
</evidence>